<proteinExistence type="predicted"/>
<dbReference type="InterPro" id="IPR036937">
    <property type="entry name" value="Adhesion_dom_fimbrial_sf"/>
</dbReference>
<evidence type="ECO:0000313" key="3">
    <source>
        <dbReference type="EMBL" id="EKT65062.1"/>
    </source>
</evidence>
<organism evidence="3 4">
    <name type="scientific">Providencia burhodogranariea DSM 19968</name>
    <dbReference type="NCBI Taxonomy" id="1141662"/>
    <lineage>
        <taxon>Bacteria</taxon>
        <taxon>Pseudomonadati</taxon>
        <taxon>Pseudomonadota</taxon>
        <taxon>Gammaproteobacteria</taxon>
        <taxon>Enterobacterales</taxon>
        <taxon>Morganellaceae</taxon>
        <taxon>Providencia</taxon>
    </lineage>
</organism>
<dbReference type="InterPro" id="IPR000259">
    <property type="entry name" value="Adhesion_dom_fimbrial"/>
</dbReference>
<sequence>MKKVPKFIFLFLTFLCPLVFLNFAVAADSGILQTRIEVRGILIGNTCEIVNNDLKVEMGPYTNKDLVFHDRMPSVPFEIQIKNCGVDFNKDAKITFTGNESSVIDLQGFLALDSTSSTSGFAIGFENDEGNFLPLYQESKVYPLKSDSGVLKFKAFLKADKNAKRIASGEFFATANFLIEYE</sequence>
<feature type="chain" id="PRO_5003922104" evidence="1">
    <location>
        <begin position="27"/>
        <end position="182"/>
    </location>
</feature>
<dbReference type="STRING" id="1141662.OOA_00965"/>
<evidence type="ECO:0000259" key="2">
    <source>
        <dbReference type="Pfam" id="PF00419"/>
    </source>
</evidence>
<dbReference type="GO" id="GO:0043709">
    <property type="term" value="P:cell adhesion involved in single-species biofilm formation"/>
    <property type="evidence" value="ECO:0007669"/>
    <property type="project" value="TreeGrafter"/>
</dbReference>
<name>K8X5X5_9GAMM</name>
<dbReference type="InterPro" id="IPR008966">
    <property type="entry name" value="Adhesion_dom_sf"/>
</dbReference>
<evidence type="ECO:0000256" key="1">
    <source>
        <dbReference type="SAM" id="SignalP"/>
    </source>
</evidence>
<dbReference type="PATRIC" id="fig|1141662.3.peg.197"/>
<evidence type="ECO:0000313" key="4">
    <source>
        <dbReference type="Proteomes" id="UP000009336"/>
    </source>
</evidence>
<keyword evidence="1" id="KW-0732">Signal</keyword>
<dbReference type="GO" id="GO:0009289">
    <property type="term" value="C:pilus"/>
    <property type="evidence" value="ECO:0007669"/>
    <property type="project" value="InterPro"/>
</dbReference>
<dbReference type="AlphaFoldDB" id="K8X5X5"/>
<dbReference type="Pfam" id="PF00419">
    <property type="entry name" value="Fimbrial"/>
    <property type="match status" value="1"/>
</dbReference>
<feature type="signal peptide" evidence="1">
    <location>
        <begin position="1"/>
        <end position="26"/>
    </location>
</feature>
<dbReference type="OrthoDB" id="8586454at2"/>
<feature type="domain" description="Fimbrial-type adhesion" evidence="2">
    <location>
        <begin position="39"/>
        <end position="181"/>
    </location>
</feature>
<dbReference type="Proteomes" id="UP000009336">
    <property type="component" value="Unassembled WGS sequence"/>
</dbReference>
<comment type="caution">
    <text evidence="3">The sequence shown here is derived from an EMBL/GenBank/DDBJ whole genome shotgun (WGS) entry which is preliminary data.</text>
</comment>
<dbReference type="SUPFAM" id="SSF49401">
    <property type="entry name" value="Bacterial adhesins"/>
    <property type="match status" value="1"/>
</dbReference>
<dbReference type="InterPro" id="IPR050263">
    <property type="entry name" value="Bact_Fimbrial_Adh_Pro"/>
</dbReference>
<protein>
    <submittedName>
        <fullName evidence="3">Minor fimbrial subunit</fullName>
    </submittedName>
</protein>
<dbReference type="EMBL" id="AKKL01000002">
    <property type="protein sequence ID" value="EKT65062.1"/>
    <property type="molecule type" value="Genomic_DNA"/>
</dbReference>
<keyword evidence="4" id="KW-1185">Reference proteome</keyword>
<gene>
    <name evidence="3" type="ORF">OOA_00965</name>
</gene>
<dbReference type="RefSeq" id="WP_008910242.1">
    <property type="nucleotide sequence ID" value="NZ_KB233222.1"/>
</dbReference>
<dbReference type="HOGENOM" id="CLU_088965_3_3_6"/>
<accession>K8X5X5</accession>
<dbReference type="eggNOG" id="COG3539">
    <property type="taxonomic scope" value="Bacteria"/>
</dbReference>
<dbReference type="PANTHER" id="PTHR33420:SF26">
    <property type="entry name" value="FIMBRIAL SUBUNIT"/>
    <property type="match status" value="1"/>
</dbReference>
<reference evidence="3 4" key="1">
    <citation type="journal article" date="2012" name="BMC Genomics">
        <title>Comparative genomics of bacteria in the genus Providencia isolated from wild Drosophila melanogaster.</title>
        <authorList>
            <person name="Galac M.R."/>
            <person name="Lazzaro B.P."/>
        </authorList>
    </citation>
    <scope>NUCLEOTIDE SEQUENCE [LARGE SCALE GENOMIC DNA]</scope>
    <source>
        <strain evidence="3 4">DSM 19968</strain>
    </source>
</reference>
<dbReference type="PANTHER" id="PTHR33420">
    <property type="entry name" value="FIMBRIAL SUBUNIT ELFA-RELATED"/>
    <property type="match status" value="1"/>
</dbReference>
<dbReference type="Gene3D" id="2.60.40.1090">
    <property type="entry name" value="Fimbrial-type adhesion domain"/>
    <property type="match status" value="1"/>
</dbReference>